<dbReference type="PANTHER" id="PTHR13696">
    <property type="entry name" value="P-LOOP CONTAINING NUCLEOSIDE TRIPHOSPHATE HYDROLASE"/>
    <property type="match status" value="1"/>
</dbReference>
<proteinExistence type="predicted"/>
<sequence length="312" mass="34919">MGFVIATVNMKGGVGKTTLTVNLATCLAKQHQKRVLVVDLDTQISATLSLIAPQDFAKARKARRTLNQLIDKAIRPNRHAKLTIQDVIKSYVCSVKGLDLLPGDIDLYDEYLVSEMLHQEASREETPNFNQVWNRFERLLIKSILEPVIDNYDFIILDCAPGYNLLTRSGIVASDFYLLPARPEPLSVVGIQLLERRIAKLKESHKSGTSLDLQLLGIVFILSGGLLGRYYKQVMNRVTEDFVPTQLFKNRIPMDVNVAKAVDSFMPAVIASPNSSGAKAFMRLTEEFVEKINAYQNEFKNGSSKMNLANLE</sequence>
<reference evidence="2 3" key="1">
    <citation type="submission" date="2008-07" db="EMBL/GenBank/DDBJ databases">
        <authorList>
            <person name="Tandeau de Marsac N."/>
            <person name="Ferriera S."/>
            <person name="Johnson J."/>
            <person name="Kravitz S."/>
            <person name="Beeson K."/>
            <person name="Sutton G."/>
            <person name="Rogers Y.-H."/>
            <person name="Friedman R."/>
            <person name="Frazier M."/>
            <person name="Venter J.C."/>
        </authorList>
    </citation>
    <scope>NUCLEOTIDE SEQUENCE [LARGE SCALE GENOMIC DNA]</scope>
    <source>
        <strain evidence="2 3">PCC 7420</strain>
    </source>
</reference>
<dbReference type="SUPFAM" id="SSF52540">
    <property type="entry name" value="P-loop containing nucleoside triphosphate hydrolases"/>
    <property type="match status" value="1"/>
</dbReference>
<name>B4VM18_9CYAN</name>
<dbReference type="PANTHER" id="PTHR13696:SF52">
    <property type="entry name" value="PARA FAMILY PROTEIN CT_582"/>
    <property type="match status" value="1"/>
</dbReference>
<dbReference type="EMBL" id="DS989845">
    <property type="protein sequence ID" value="EDX76702.1"/>
    <property type="molecule type" value="Genomic_DNA"/>
</dbReference>
<dbReference type="InterPro" id="IPR050678">
    <property type="entry name" value="DNA_Partitioning_ATPase"/>
</dbReference>
<dbReference type="RefSeq" id="WP_006099660.1">
    <property type="nucleotide sequence ID" value="NZ_DS989845.1"/>
</dbReference>
<dbReference type="CDD" id="cd02042">
    <property type="entry name" value="ParAB_family"/>
    <property type="match status" value="1"/>
</dbReference>
<feature type="domain" description="AAA" evidence="1">
    <location>
        <begin position="4"/>
        <end position="206"/>
    </location>
</feature>
<organism evidence="2 3">
    <name type="scientific">Coleofasciculus chthonoplastes PCC 7420</name>
    <dbReference type="NCBI Taxonomy" id="118168"/>
    <lineage>
        <taxon>Bacteria</taxon>
        <taxon>Bacillati</taxon>
        <taxon>Cyanobacteriota</taxon>
        <taxon>Cyanophyceae</taxon>
        <taxon>Coleofasciculales</taxon>
        <taxon>Coleofasciculaceae</taxon>
        <taxon>Coleofasciculus</taxon>
    </lineage>
</organism>
<dbReference type="eggNOG" id="COG1192">
    <property type="taxonomic scope" value="Bacteria"/>
</dbReference>
<dbReference type="AlphaFoldDB" id="B4VM18"/>
<dbReference type="Proteomes" id="UP000003835">
    <property type="component" value="Unassembled WGS sequence"/>
</dbReference>
<evidence type="ECO:0000313" key="3">
    <source>
        <dbReference type="Proteomes" id="UP000003835"/>
    </source>
</evidence>
<keyword evidence="3" id="KW-1185">Reference proteome</keyword>
<accession>B4VM18</accession>
<evidence type="ECO:0000259" key="1">
    <source>
        <dbReference type="Pfam" id="PF13614"/>
    </source>
</evidence>
<dbReference type="InterPro" id="IPR027417">
    <property type="entry name" value="P-loop_NTPase"/>
</dbReference>
<evidence type="ECO:0000313" key="2">
    <source>
        <dbReference type="EMBL" id="EDX76702.1"/>
    </source>
</evidence>
<dbReference type="HOGENOM" id="CLU_037612_4_0_3"/>
<dbReference type="STRING" id="118168.MC7420_1705"/>
<dbReference type="Pfam" id="PF13614">
    <property type="entry name" value="AAA_31"/>
    <property type="match status" value="1"/>
</dbReference>
<dbReference type="Gene3D" id="3.40.50.300">
    <property type="entry name" value="P-loop containing nucleotide triphosphate hydrolases"/>
    <property type="match status" value="1"/>
</dbReference>
<dbReference type="OrthoDB" id="9815116at2"/>
<gene>
    <name evidence="2" type="ORF">MC7420_1705</name>
</gene>
<dbReference type="InterPro" id="IPR025669">
    <property type="entry name" value="AAA_dom"/>
</dbReference>
<protein>
    <recommendedName>
        <fullName evidence="1">AAA domain-containing protein</fullName>
    </recommendedName>
</protein>